<dbReference type="AlphaFoldDB" id="A0A6H9XBS7"/>
<protein>
    <recommendedName>
        <fullName evidence="4">DUF2975 domain-containing protein</fullName>
    </recommendedName>
</protein>
<accession>A0A6H9XBS7</accession>
<dbReference type="EMBL" id="UARK01000011">
    <property type="protein sequence ID" value="SPW28629.1"/>
    <property type="molecule type" value="Genomic_DNA"/>
</dbReference>
<dbReference type="Proteomes" id="UP000249886">
    <property type="component" value="Unassembled WGS sequence"/>
</dbReference>
<evidence type="ECO:0000313" key="2">
    <source>
        <dbReference type="EMBL" id="SPW28629.1"/>
    </source>
</evidence>
<evidence type="ECO:0000313" key="3">
    <source>
        <dbReference type="Proteomes" id="UP000249886"/>
    </source>
</evidence>
<comment type="caution">
    <text evidence="2">The sequence shown here is derived from an EMBL/GenBank/DDBJ whole genome shotgun (WGS) entry which is preliminary data.</text>
</comment>
<name>A0A6H9XBS7_9CORY</name>
<evidence type="ECO:0008006" key="4">
    <source>
        <dbReference type="Google" id="ProtNLM"/>
    </source>
</evidence>
<feature type="transmembrane region" description="Helical" evidence="1">
    <location>
        <begin position="119"/>
        <end position="145"/>
    </location>
</feature>
<feature type="transmembrane region" description="Helical" evidence="1">
    <location>
        <begin position="84"/>
        <end position="107"/>
    </location>
</feature>
<proteinExistence type="predicted"/>
<feature type="transmembrane region" description="Helical" evidence="1">
    <location>
        <begin position="28"/>
        <end position="47"/>
    </location>
</feature>
<sequence length="199" mass="22267">MLLAQISGNCRKDKDYVMDVDKKDRNEILVAMIIYTLMLVLLGRRLLDLVIWHRIPHSFGVLLAERADEGMIPLSLADSVAKSLLISGFLLSLLGIVVVATTLILLARQLLKGQFFTAYNVKCFTIGSLSLGVYFLGVFVQNMGANEMAAKLNLRSWFDYSEAQSLDYIAMFLFVETLVLLAVVIRRGISMQEDQEGLI</sequence>
<keyword evidence="1" id="KW-0812">Transmembrane</keyword>
<gene>
    <name evidence="2" type="ORF">NCTC10254_01575</name>
</gene>
<feature type="transmembrane region" description="Helical" evidence="1">
    <location>
        <begin position="165"/>
        <end position="185"/>
    </location>
</feature>
<keyword evidence="1" id="KW-0472">Membrane</keyword>
<reference evidence="2 3" key="1">
    <citation type="submission" date="2018-06" db="EMBL/GenBank/DDBJ databases">
        <authorList>
            <consortium name="Pathogen Informatics"/>
            <person name="Doyle S."/>
        </authorList>
    </citation>
    <scope>NUCLEOTIDE SEQUENCE [LARGE SCALE GENOMIC DNA]</scope>
    <source>
        <strain evidence="2 3">NCTC10254</strain>
    </source>
</reference>
<evidence type="ECO:0000256" key="1">
    <source>
        <dbReference type="SAM" id="Phobius"/>
    </source>
</evidence>
<organism evidence="2 3">
    <name type="scientific">Corynebacterium matruchotii</name>
    <dbReference type="NCBI Taxonomy" id="43768"/>
    <lineage>
        <taxon>Bacteria</taxon>
        <taxon>Bacillati</taxon>
        <taxon>Actinomycetota</taxon>
        <taxon>Actinomycetes</taxon>
        <taxon>Mycobacteriales</taxon>
        <taxon>Corynebacteriaceae</taxon>
        <taxon>Corynebacterium</taxon>
    </lineage>
</organism>
<keyword evidence="1" id="KW-1133">Transmembrane helix</keyword>